<keyword evidence="3" id="KW-1185">Reference proteome</keyword>
<sequence>MLFQRMELQNPETLDRLFPPDQSDDEWRARLAAIRGRYLRGRAGQAVFALVAAVLIAITFPPFSTLQVLGIIAVGVVFLVTRSTGDARLANLERRVEYMIEQRRDPRRRDDQPSS</sequence>
<evidence type="ECO:0000256" key="1">
    <source>
        <dbReference type="SAM" id="Phobius"/>
    </source>
</evidence>
<keyword evidence="1" id="KW-1133">Transmembrane helix</keyword>
<evidence type="ECO:0000313" key="3">
    <source>
        <dbReference type="Proteomes" id="UP001484239"/>
    </source>
</evidence>
<keyword evidence="1" id="KW-0812">Transmembrane</keyword>
<dbReference type="Proteomes" id="UP001484239">
    <property type="component" value="Unassembled WGS sequence"/>
</dbReference>
<dbReference type="RefSeq" id="WP_405286336.1">
    <property type="nucleotide sequence ID" value="NZ_JBBHLI010000002.1"/>
</dbReference>
<feature type="transmembrane region" description="Helical" evidence="1">
    <location>
        <begin position="43"/>
        <end position="60"/>
    </location>
</feature>
<reference evidence="2 3" key="1">
    <citation type="submission" date="2024-02" db="EMBL/GenBank/DDBJ databases">
        <title>A novel Gemmatimonadota bacterium.</title>
        <authorList>
            <person name="Du Z.-J."/>
            <person name="Ye Y.-Q."/>
        </authorList>
    </citation>
    <scope>NUCLEOTIDE SEQUENCE [LARGE SCALE GENOMIC DNA]</scope>
    <source>
        <strain evidence="2 3">DH-20</strain>
    </source>
</reference>
<proteinExistence type="predicted"/>
<comment type="caution">
    <text evidence="2">The sequence shown here is derived from an EMBL/GenBank/DDBJ whole genome shotgun (WGS) entry which is preliminary data.</text>
</comment>
<accession>A0ABU9E7S6</accession>
<feature type="transmembrane region" description="Helical" evidence="1">
    <location>
        <begin position="66"/>
        <end position="85"/>
    </location>
</feature>
<name>A0ABU9E7S6_9BACT</name>
<organism evidence="2 3">
    <name type="scientific">Gaopeijia maritima</name>
    <dbReference type="NCBI Taxonomy" id="3119007"/>
    <lineage>
        <taxon>Bacteria</taxon>
        <taxon>Pseudomonadati</taxon>
        <taxon>Gemmatimonadota</taxon>
        <taxon>Longimicrobiia</taxon>
        <taxon>Gaopeijiales</taxon>
        <taxon>Gaopeijiaceae</taxon>
        <taxon>Gaopeijia</taxon>
    </lineage>
</organism>
<keyword evidence="1" id="KW-0472">Membrane</keyword>
<dbReference type="EMBL" id="JBBHLI010000002">
    <property type="protein sequence ID" value="MEK9500137.1"/>
    <property type="molecule type" value="Genomic_DNA"/>
</dbReference>
<protein>
    <submittedName>
        <fullName evidence="2">Uncharacterized protein</fullName>
    </submittedName>
</protein>
<evidence type="ECO:0000313" key="2">
    <source>
        <dbReference type="EMBL" id="MEK9500137.1"/>
    </source>
</evidence>
<gene>
    <name evidence="2" type="ORF">WI372_04035</name>
</gene>